<dbReference type="PANTHER" id="PTHR24409">
    <property type="entry name" value="ZINC FINGER PROTEIN 142"/>
    <property type="match status" value="1"/>
</dbReference>
<dbReference type="AlphaFoldDB" id="T1GCT3"/>
<dbReference type="InterPro" id="IPR013087">
    <property type="entry name" value="Znf_C2H2_type"/>
</dbReference>
<reference evidence="9" key="1">
    <citation type="submission" date="2013-02" db="EMBL/GenBank/DDBJ databases">
        <authorList>
            <person name="Hughes D."/>
        </authorList>
    </citation>
    <scope>NUCLEOTIDE SEQUENCE</scope>
    <source>
        <strain>Durham</strain>
        <strain evidence="9">NC isolate 2 -- Noor lab</strain>
    </source>
</reference>
<dbReference type="STRING" id="36166.T1GCT3"/>
<evidence type="ECO:0000313" key="9">
    <source>
        <dbReference type="Proteomes" id="UP000015102"/>
    </source>
</evidence>
<keyword evidence="1" id="KW-0479">Metal-binding</keyword>
<proteinExistence type="predicted"/>
<evidence type="ECO:0000256" key="5">
    <source>
        <dbReference type="PROSITE-ProRule" id="PRU00042"/>
    </source>
</evidence>
<dbReference type="GO" id="GO:0005634">
    <property type="term" value="C:nucleus"/>
    <property type="evidence" value="ECO:0007669"/>
    <property type="project" value="TreeGrafter"/>
</dbReference>
<dbReference type="GO" id="GO:0000977">
    <property type="term" value="F:RNA polymerase II transcription regulatory region sequence-specific DNA binding"/>
    <property type="evidence" value="ECO:0007669"/>
    <property type="project" value="TreeGrafter"/>
</dbReference>
<dbReference type="GO" id="GO:0000981">
    <property type="term" value="F:DNA-binding transcription factor activity, RNA polymerase II-specific"/>
    <property type="evidence" value="ECO:0007669"/>
    <property type="project" value="TreeGrafter"/>
</dbReference>
<feature type="domain" description="C2H2-type" evidence="7">
    <location>
        <begin position="228"/>
        <end position="256"/>
    </location>
</feature>
<name>T1GCT3_MEGSC</name>
<feature type="compositionally biased region" description="Acidic residues" evidence="6">
    <location>
        <begin position="18"/>
        <end position="30"/>
    </location>
</feature>
<dbReference type="SUPFAM" id="SSF57667">
    <property type="entry name" value="beta-beta-alpha zinc fingers"/>
    <property type="match status" value="1"/>
</dbReference>
<dbReference type="GO" id="GO:0008270">
    <property type="term" value="F:zinc ion binding"/>
    <property type="evidence" value="ECO:0007669"/>
    <property type="project" value="UniProtKB-KW"/>
</dbReference>
<protein>
    <recommendedName>
        <fullName evidence="7">C2H2-type domain-containing protein</fullName>
    </recommendedName>
</protein>
<dbReference type="PROSITE" id="PS50157">
    <property type="entry name" value="ZINC_FINGER_C2H2_2"/>
    <property type="match status" value="1"/>
</dbReference>
<accession>T1GCT3</accession>
<sequence>MATLQSLATDLKLSHDDDTSDDEPSDEDIFSDNSNDKKLKDISNLSKEQYTPKKDKNDDIPEIVLVKTEIENYKNTFQNHRKILRISTKKPDSYKPMFAKLIRTNYKFVPDSMVVNILYSKPQSLEKDCCHKCKLIFNKTLDYLNHKYQNHMKSKTVLRNKYQICRQCGKTQRSKKALYNHQFVCFARLNKYYECSGCSQGFYDYKKMKIHRFSCLINFNTEKKERRFSCDLCEKKFSRKGGLTQHKNSFHFNIKPYVCTVCGHKYALKGDLSRCRHKRALAKGFVQN</sequence>
<dbReference type="SMART" id="SM00355">
    <property type="entry name" value="ZnF_C2H2"/>
    <property type="match status" value="3"/>
</dbReference>
<keyword evidence="3 5" id="KW-0863">Zinc-finger</keyword>
<dbReference type="EMBL" id="CAQQ02123409">
    <property type="status" value="NOT_ANNOTATED_CDS"/>
    <property type="molecule type" value="Genomic_DNA"/>
</dbReference>
<dbReference type="Pfam" id="PF00096">
    <property type="entry name" value="zf-C2H2"/>
    <property type="match status" value="1"/>
</dbReference>
<dbReference type="PROSITE" id="PS00028">
    <property type="entry name" value="ZINC_FINGER_C2H2_1"/>
    <property type="match status" value="1"/>
</dbReference>
<evidence type="ECO:0000256" key="4">
    <source>
        <dbReference type="ARBA" id="ARBA00022833"/>
    </source>
</evidence>
<dbReference type="HOGENOM" id="CLU_967376_0_0_1"/>
<feature type="region of interest" description="Disordered" evidence="6">
    <location>
        <begin position="1"/>
        <end position="55"/>
    </location>
</feature>
<keyword evidence="4" id="KW-0862">Zinc</keyword>
<dbReference type="PANTHER" id="PTHR24409:SF295">
    <property type="entry name" value="AZ2-RELATED"/>
    <property type="match status" value="1"/>
</dbReference>
<evidence type="ECO:0000256" key="2">
    <source>
        <dbReference type="ARBA" id="ARBA00022737"/>
    </source>
</evidence>
<keyword evidence="9" id="KW-1185">Reference proteome</keyword>
<keyword evidence="2" id="KW-0677">Repeat</keyword>
<reference evidence="8" key="2">
    <citation type="submission" date="2015-06" db="UniProtKB">
        <authorList>
            <consortium name="EnsemblMetazoa"/>
        </authorList>
    </citation>
    <scope>IDENTIFICATION</scope>
</reference>
<dbReference type="InterPro" id="IPR036236">
    <property type="entry name" value="Znf_C2H2_sf"/>
</dbReference>
<organism evidence="8 9">
    <name type="scientific">Megaselia scalaris</name>
    <name type="common">Humpbacked fly</name>
    <name type="synonym">Phora scalaris</name>
    <dbReference type="NCBI Taxonomy" id="36166"/>
    <lineage>
        <taxon>Eukaryota</taxon>
        <taxon>Metazoa</taxon>
        <taxon>Ecdysozoa</taxon>
        <taxon>Arthropoda</taxon>
        <taxon>Hexapoda</taxon>
        <taxon>Insecta</taxon>
        <taxon>Pterygota</taxon>
        <taxon>Neoptera</taxon>
        <taxon>Endopterygota</taxon>
        <taxon>Diptera</taxon>
        <taxon>Brachycera</taxon>
        <taxon>Muscomorpha</taxon>
        <taxon>Platypezoidea</taxon>
        <taxon>Phoridae</taxon>
        <taxon>Megaseliini</taxon>
        <taxon>Megaselia</taxon>
    </lineage>
</organism>
<evidence type="ECO:0000256" key="1">
    <source>
        <dbReference type="ARBA" id="ARBA00022723"/>
    </source>
</evidence>
<dbReference type="Gene3D" id="3.30.160.60">
    <property type="entry name" value="Classic Zinc Finger"/>
    <property type="match status" value="1"/>
</dbReference>
<dbReference type="Proteomes" id="UP000015102">
    <property type="component" value="Unassembled WGS sequence"/>
</dbReference>
<evidence type="ECO:0000256" key="6">
    <source>
        <dbReference type="SAM" id="MobiDB-lite"/>
    </source>
</evidence>
<dbReference type="EnsemblMetazoa" id="MESCA001106-RA">
    <property type="protein sequence ID" value="MESCA001106-PA"/>
    <property type="gene ID" value="MESCA001106"/>
</dbReference>
<evidence type="ECO:0000313" key="8">
    <source>
        <dbReference type="EnsemblMetazoa" id="MESCA001106-PA"/>
    </source>
</evidence>
<evidence type="ECO:0000256" key="3">
    <source>
        <dbReference type="ARBA" id="ARBA00022771"/>
    </source>
</evidence>
<evidence type="ECO:0000259" key="7">
    <source>
        <dbReference type="PROSITE" id="PS50157"/>
    </source>
</evidence>